<dbReference type="OrthoDB" id="9797599at2"/>
<dbReference type="EMBL" id="PPSL01000003">
    <property type="protein sequence ID" value="PQJ10619.1"/>
    <property type="molecule type" value="Genomic_DNA"/>
</dbReference>
<gene>
    <name evidence="5" type="ORF">CJD36_011645</name>
</gene>
<keyword evidence="2" id="KW-0238">DNA-binding</keyword>
<dbReference type="GO" id="GO:0003677">
    <property type="term" value="F:DNA binding"/>
    <property type="evidence" value="ECO:0007669"/>
    <property type="project" value="UniProtKB-KW"/>
</dbReference>
<feature type="domain" description="HTH hxlR-type" evidence="4">
    <location>
        <begin position="21"/>
        <end position="119"/>
    </location>
</feature>
<dbReference type="Gene3D" id="1.10.10.10">
    <property type="entry name" value="Winged helix-like DNA-binding domain superfamily/Winged helix DNA-binding domain"/>
    <property type="match status" value="1"/>
</dbReference>
<name>A0A2S7SUM0_9BACT</name>
<evidence type="ECO:0000313" key="5">
    <source>
        <dbReference type="EMBL" id="PQJ10619.1"/>
    </source>
</evidence>
<dbReference type="InterPro" id="IPR036388">
    <property type="entry name" value="WH-like_DNA-bd_sf"/>
</dbReference>
<dbReference type="SUPFAM" id="SSF46785">
    <property type="entry name" value="Winged helix' DNA-binding domain"/>
    <property type="match status" value="1"/>
</dbReference>
<proteinExistence type="predicted"/>
<dbReference type="Pfam" id="PF01638">
    <property type="entry name" value="HxlR"/>
    <property type="match status" value="1"/>
</dbReference>
<evidence type="ECO:0000256" key="2">
    <source>
        <dbReference type="ARBA" id="ARBA00023125"/>
    </source>
</evidence>
<dbReference type="PANTHER" id="PTHR33204:SF29">
    <property type="entry name" value="TRANSCRIPTIONAL REGULATOR"/>
    <property type="match status" value="1"/>
</dbReference>
<dbReference type="Proteomes" id="UP000239872">
    <property type="component" value="Unassembled WGS sequence"/>
</dbReference>
<dbReference type="RefSeq" id="WP_105039347.1">
    <property type="nucleotide sequence ID" value="NZ_PPSL01000003.1"/>
</dbReference>
<keyword evidence="6" id="KW-1185">Reference proteome</keyword>
<keyword evidence="3" id="KW-0804">Transcription</keyword>
<evidence type="ECO:0000259" key="4">
    <source>
        <dbReference type="PROSITE" id="PS51118"/>
    </source>
</evidence>
<reference evidence="5 6" key="1">
    <citation type="submission" date="2018-01" db="EMBL/GenBank/DDBJ databases">
        <title>A novel member of the phylum Bacteroidetes isolated from glacier ice.</title>
        <authorList>
            <person name="Liu Q."/>
            <person name="Xin Y.-H."/>
        </authorList>
    </citation>
    <scope>NUCLEOTIDE SEQUENCE [LARGE SCALE GENOMIC DNA]</scope>
    <source>
        <strain evidence="5 6">RB1R16</strain>
    </source>
</reference>
<comment type="caution">
    <text evidence="5">The sequence shown here is derived from an EMBL/GenBank/DDBJ whole genome shotgun (WGS) entry which is preliminary data.</text>
</comment>
<dbReference type="PANTHER" id="PTHR33204">
    <property type="entry name" value="TRANSCRIPTIONAL REGULATOR, MARR FAMILY"/>
    <property type="match status" value="1"/>
</dbReference>
<organism evidence="5 6">
    <name type="scientific">Flavipsychrobacter stenotrophus</name>
    <dbReference type="NCBI Taxonomy" id="2077091"/>
    <lineage>
        <taxon>Bacteria</taxon>
        <taxon>Pseudomonadati</taxon>
        <taxon>Bacteroidota</taxon>
        <taxon>Chitinophagia</taxon>
        <taxon>Chitinophagales</taxon>
        <taxon>Chitinophagaceae</taxon>
        <taxon>Flavipsychrobacter</taxon>
    </lineage>
</organism>
<protein>
    <submittedName>
        <fullName evidence="5">Transcriptional regulator</fullName>
    </submittedName>
</protein>
<dbReference type="InterPro" id="IPR002577">
    <property type="entry name" value="HTH_HxlR"/>
</dbReference>
<sequence length="121" mass="13429">MYETKESSTNQLNISIALNKCPVTYTLHKIGGRWKPLIIYHLTSGPLRYGELKKAIPAITEKMLIQHLKELEADGLVNRKAMPVVPPHVTYSLTTSGEALAPVLNAMAAWGMHYSKADVLE</sequence>
<accession>A0A2S7SUM0</accession>
<evidence type="ECO:0000313" key="6">
    <source>
        <dbReference type="Proteomes" id="UP000239872"/>
    </source>
</evidence>
<evidence type="ECO:0000256" key="1">
    <source>
        <dbReference type="ARBA" id="ARBA00023015"/>
    </source>
</evidence>
<dbReference type="PROSITE" id="PS51118">
    <property type="entry name" value="HTH_HXLR"/>
    <property type="match status" value="1"/>
</dbReference>
<dbReference type="InterPro" id="IPR036390">
    <property type="entry name" value="WH_DNA-bd_sf"/>
</dbReference>
<keyword evidence="1" id="KW-0805">Transcription regulation</keyword>
<dbReference type="AlphaFoldDB" id="A0A2S7SUM0"/>
<evidence type="ECO:0000256" key="3">
    <source>
        <dbReference type="ARBA" id="ARBA00023163"/>
    </source>
</evidence>